<evidence type="ECO:0000256" key="1">
    <source>
        <dbReference type="SAM" id="MobiDB-lite"/>
    </source>
</evidence>
<organism evidence="2 3">
    <name type="scientific">Lachancea mirantina</name>
    <dbReference type="NCBI Taxonomy" id="1230905"/>
    <lineage>
        <taxon>Eukaryota</taxon>
        <taxon>Fungi</taxon>
        <taxon>Dikarya</taxon>
        <taxon>Ascomycota</taxon>
        <taxon>Saccharomycotina</taxon>
        <taxon>Saccharomycetes</taxon>
        <taxon>Saccharomycetales</taxon>
        <taxon>Saccharomycetaceae</taxon>
        <taxon>Lachancea</taxon>
    </lineage>
</organism>
<dbReference type="GO" id="GO:0005655">
    <property type="term" value="C:nucleolar ribonuclease P complex"/>
    <property type="evidence" value="ECO:0007669"/>
    <property type="project" value="TreeGrafter"/>
</dbReference>
<dbReference type="STRING" id="1230905.A0A1G4IV62"/>
<dbReference type="EMBL" id="LT598464">
    <property type="protein sequence ID" value="SCU80930.1"/>
    <property type="molecule type" value="Genomic_DNA"/>
</dbReference>
<dbReference type="PANTHER" id="PTHR14742">
    <property type="entry name" value="RIBONUCLEASE P SUBUNIT P21"/>
    <property type="match status" value="1"/>
</dbReference>
<reference evidence="2 3" key="1">
    <citation type="submission" date="2016-03" db="EMBL/GenBank/DDBJ databases">
        <authorList>
            <person name="Devillers H."/>
        </authorList>
    </citation>
    <scope>NUCLEOTIDE SEQUENCE [LARGE SCALE GENOMIC DNA]</scope>
    <source>
        <strain evidence="2">CBS 11717</strain>
    </source>
</reference>
<evidence type="ECO:0000313" key="2">
    <source>
        <dbReference type="EMBL" id="SCU80930.1"/>
    </source>
</evidence>
<proteinExistence type="predicted"/>
<feature type="region of interest" description="Disordered" evidence="1">
    <location>
        <begin position="118"/>
        <end position="197"/>
    </location>
</feature>
<dbReference type="GO" id="GO:0008033">
    <property type="term" value="P:tRNA processing"/>
    <property type="evidence" value="ECO:0007669"/>
    <property type="project" value="TreeGrafter"/>
</dbReference>
<gene>
    <name evidence="2" type="ORF">LAMI_0B04192G</name>
</gene>
<dbReference type="OrthoDB" id="4066853at2759"/>
<sequence length="197" mass="21863">MSLNRQQREKFVTSHMNQKYNLVHMASLTGPPQLSGLYLKSFYNAAKRNRLQLPEHITGDGTKFCGKCGCVRIGGVNVRQRLEDVSDELSNGGNQVLSYECLDCGDLKSFPIKRTGVRENTGKPVAGPFTESMRSKMPGIKEAQKSGSENGIGKRSSAKERAKKRKLSTLSNLLSKKNGEKQPKKSSLLNLEDFLKK</sequence>
<dbReference type="Gene3D" id="6.20.50.20">
    <property type="match status" value="1"/>
</dbReference>
<evidence type="ECO:0000313" key="3">
    <source>
        <dbReference type="Proteomes" id="UP000191024"/>
    </source>
</evidence>
<keyword evidence="3" id="KW-1185">Reference proteome</keyword>
<name>A0A1G4IV62_9SACH</name>
<dbReference type="Proteomes" id="UP000191024">
    <property type="component" value="Chromosome B"/>
</dbReference>
<dbReference type="InterPro" id="IPR007175">
    <property type="entry name" value="Rpr2/Snm1/Rpp21"/>
</dbReference>
<dbReference type="AlphaFoldDB" id="A0A1G4IV62"/>
<accession>A0A1G4IV62</accession>
<dbReference type="PANTHER" id="PTHR14742:SF3">
    <property type="entry name" value="RIBONUCLEASE MRP PROTEIN SUBUNIT SNM1"/>
    <property type="match status" value="1"/>
</dbReference>
<dbReference type="Pfam" id="PF04032">
    <property type="entry name" value="Rpr2"/>
    <property type="match status" value="1"/>
</dbReference>
<protein>
    <submittedName>
        <fullName evidence="2">LAMI_0B04192g1_1</fullName>
    </submittedName>
</protein>